<dbReference type="AlphaFoldDB" id="A0A0B5Q8Q6"/>
<dbReference type="Pfam" id="PF00148">
    <property type="entry name" value="Oxidored_nitro"/>
    <property type="match status" value="1"/>
</dbReference>
<sequence length="455" mass="50807">MSKKVKEIVRTNSIEQVRYGCAIGALASVSAIPYAMPITHCGPGCTSKQSGVLMSNGAQGGGYSAGPVIPSVNATEKEVVFGGEKKLRELIKGTLLIVKADLYVVLNGCIGELVGDDIGAVVKEFQELGFPIVHADTGGFKGNNLIGHEIVIKAIIDQFVGDYIGEKEDKLINLWSEVPYQNTFWRGDLEEIKRILEGSGFKVNVFFGVESNGVEEWKSIPKAQFNLVLSPWVGLEIAEYLEKKYEQPFLHIPTVPIGAKETTDFLRKVAKFSGKNKRKVEDFIKREEKRYYHYLDSFSEFYAEYGWSVTSMYAVISDSTYGLALNRFLADQLGFVPAIQVITDNPPEKYRKQISNEFENLSEGVSTEVEYAEDGYTIDEIIRNTDFKGRAPIIFGTSWDRDLSKELKGYIMEIALPVSNEIVIDRCYVGYRGALTFLERLYTIVTATDTKIITS</sequence>
<dbReference type="InterPro" id="IPR049939">
    <property type="entry name" value="NifE-like"/>
</dbReference>
<gene>
    <name evidence="2" type="ORF">LF65_00684</name>
</gene>
<dbReference type="KEGG" id="cbei:LF65_00684"/>
<dbReference type="InterPro" id="IPR000510">
    <property type="entry name" value="Nase/OxRdtase_comp1"/>
</dbReference>
<dbReference type="GO" id="GO:0016491">
    <property type="term" value="F:oxidoreductase activity"/>
    <property type="evidence" value="ECO:0007669"/>
    <property type="project" value="InterPro"/>
</dbReference>
<evidence type="ECO:0000259" key="1">
    <source>
        <dbReference type="Pfam" id="PF00148"/>
    </source>
</evidence>
<name>A0A0B5Q8Q6_CLOBE</name>
<dbReference type="RefSeq" id="WP_041894083.1">
    <property type="nucleotide sequence ID" value="NZ_CP010086.2"/>
</dbReference>
<dbReference type="Proteomes" id="UP000031866">
    <property type="component" value="Chromosome"/>
</dbReference>
<dbReference type="STRING" id="1520.LF65_00684"/>
<reference evidence="3" key="1">
    <citation type="submission" date="2014-12" db="EMBL/GenBank/DDBJ databases">
        <title>Genome sequence of Clostridium beijerinckii strain 59B.</title>
        <authorList>
            <person name="Little G.T."/>
            <person name="Minton N.P."/>
        </authorList>
    </citation>
    <scope>NUCLEOTIDE SEQUENCE [LARGE SCALE GENOMIC DNA]</scope>
    <source>
        <strain evidence="3">59B</strain>
    </source>
</reference>
<dbReference type="CDD" id="cd01971">
    <property type="entry name" value="Nitrogenase_VnfN_like"/>
    <property type="match status" value="1"/>
</dbReference>
<accession>A0A0B5Q8Q6</accession>
<dbReference type="PANTHER" id="PTHR42956:SF1">
    <property type="entry name" value="NITROGENASE IRON-MOLYBDENUM COFACTOR BIOSYNTHESIS PROTEIN NIFE"/>
    <property type="match status" value="1"/>
</dbReference>
<evidence type="ECO:0000313" key="3">
    <source>
        <dbReference type="Proteomes" id="UP000031866"/>
    </source>
</evidence>
<evidence type="ECO:0000313" key="2">
    <source>
        <dbReference type="EMBL" id="AJG97315.1"/>
    </source>
</evidence>
<proteinExistence type="predicted"/>
<feature type="domain" description="Nitrogenase/oxidoreductase component 1" evidence="1">
    <location>
        <begin position="22"/>
        <end position="445"/>
    </location>
</feature>
<dbReference type="Gene3D" id="3.40.50.1980">
    <property type="entry name" value="Nitrogenase molybdenum iron protein domain"/>
    <property type="match status" value="3"/>
</dbReference>
<dbReference type="PANTHER" id="PTHR42956">
    <property type="entry name" value="NITROGENASE IRON-MOLYBDENUM COFACTOR BIOSYNTHESIS PROTEIN NIFE"/>
    <property type="match status" value="1"/>
</dbReference>
<organism evidence="2 3">
    <name type="scientific">Clostridium beijerinckii</name>
    <name type="common">Clostridium MP</name>
    <dbReference type="NCBI Taxonomy" id="1520"/>
    <lineage>
        <taxon>Bacteria</taxon>
        <taxon>Bacillati</taxon>
        <taxon>Bacillota</taxon>
        <taxon>Clostridia</taxon>
        <taxon>Eubacteriales</taxon>
        <taxon>Clostridiaceae</taxon>
        <taxon>Clostridium</taxon>
    </lineage>
</organism>
<dbReference type="SUPFAM" id="SSF53807">
    <property type="entry name" value="Helical backbone' metal receptor"/>
    <property type="match status" value="1"/>
</dbReference>
<dbReference type="OrthoDB" id="9802175at2"/>
<dbReference type="EMBL" id="CP010086">
    <property type="protein sequence ID" value="AJG97315.1"/>
    <property type="molecule type" value="Genomic_DNA"/>
</dbReference>
<protein>
    <submittedName>
        <fullName evidence="2">Hydrogenase</fullName>
    </submittedName>
</protein>